<dbReference type="PANTHER" id="PTHR44167">
    <property type="entry name" value="OVARIAN-SPECIFIC SERINE/THREONINE-PROTEIN KINASE LOK-RELATED"/>
    <property type="match status" value="1"/>
</dbReference>
<name>A0A815PRJ1_9BILA</name>
<dbReference type="GO" id="GO:0004674">
    <property type="term" value="F:protein serine/threonine kinase activity"/>
    <property type="evidence" value="ECO:0007669"/>
    <property type="project" value="TreeGrafter"/>
</dbReference>
<comment type="caution">
    <text evidence="2">The sequence shown here is derived from an EMBL/GenBank/DDBJ whole genome shotgun (WGS) entry which is preliminary data.</text>
</comment>
<dbReference type="GO" id="GO:0005524">
    <property type="term" value="F:ATP binding"/>
    <property type="evidence" value="ECO:0007669"/>
    <property type="project" value="InterPro"/>
</dbReference>
<dbReference type="Gene3D" id="1.10.510.10">
    <property type="entry name" value="Transferase(Phosphotransferase) domain 1"/>
    <property type="match status" value="1"/>
</dbReference>
<dbReference type="PANTHER" id="PTHR44167:SF24">
    <property type="entry name" value="SERINE_THREONINE-PROTEIN KINASE CHK2"/>
    <property type="match status" value="1"/>
</dbReference>
<evidence type="ECO:0000313" key="3">
    <source>
        <dbReference type="Proteomes" id="UP000663864"/>
    </source>
</evidence>
<proteinExistence type="predicted"/>
<reference evidence="2" key="1">
    <citation type="submission" date="2021-02" db="EMBL/GenBank/DDBJ databases">
        <authorList>
            <person name="Nowell W R."/>
        </authorList>
    </citation>
    <scope>NUCLEOTIDE SEQUENCE</scope>
</reference>
<dbReference type="PROSITE" id="PS00108">
    <property type="entry name" value="PROTEIN_KINASE_ST"/>
    <property type="match status" value="1"/>
</dbReference>
<evidence type="ECO:0000259" key="1">
    <source>
        <dbReference type="PROSITE" id="PS50011"/>
    </source>
</evidence>
<sequence>MDNVPQFIESNIPDSIKEISAMKTPLWIIMNYITGCTLMKLIDKWKKDNSNVQPIDSIQFCQKLLETVKYLHSKGVIHRDIKPSNIIIECDKHDANRICGQCKLTLIDYGLVYMRTETNDPSCEKYRSAQPQEVSVTTLYEDIGHSWCRVPQLAKSSDIAIRQMTELEKYEQKQLRRSPTADASNLQERVEAYLMDTFDKGFGFPDIQWTVEQLKCRLNLILEMMQNTSEVNTTVNIQESIIQTSDEHLITQLKQTELLVCNS</sequence>
<dbReference type="Pfam" id="PF00069">
    <property type="entry name" value="Pkinase"/>
    <property type="match status" value="1"/>
</dbReference>
<dbReference type="Proteomes" id="UP000663864">
    <property type="component" value="Unassembled WGS sequence"/>
</dbReference>
<dbReference type="InterPro" id="IPR011009">
    <property type="entry name" value="Kinase-like_dom_sf"/>
</dbReference>
<feature type="domain" description="Protein kinase" evidence="1">
    <location>
        <begin position="1"/>
        <end position="263"/>
    </location>
</feature>
<dbReference type="InterPro" id="IPR008271">
    <property type="entry name" value="Ser/Thr_kinase_AS"/>
</dbReference>
<organism evidence="2 3">
    <name type="scientific">Rotaria sordida</name>
    <dbReference type="NCBI Taxonomy" id="392033"/>
    <lineage>
        <taxon>Eukaryota</taxon>
        <taxon>Metazoa</taxon>
        <taxon>Spiralia</taxon>
        <taxon>Gnathifera</taxon>
        <taxon>Rotifera</taxon>
        <taxon>Eurotatoria</taxon>
        <taxon>Bdelloidea</taxon>
        <taxon>Philodinida</taxon>
        <taxon>Philodinidae</taxon>
        <taxon>Rotaria</taxon>
    </lineage>
</organism>
<dbReference type="PROSITE" id="PS50011">
    <property type="entry name" value="PROTEIN_KINASE_DOM"/>
    <property type="match status" value="1"/>
</dbReference>
<dbReference type="GO" id="GO:0044773">
    <property type="term" value="P:mitotic DNA damage checkpoint signaling"/>
    <property type="evidence" value="ECO:0007669"/>
    <property type="project" value="TreeGrafter"/>
</dbReference>
<evidence type="ECO:0000313" key="2">
    <source>
        <dbReference type="EMBL" id="CAF1453127.1"/>
    </source>
</evidence>
<dbReference type="AlphaFoldDB" id="A0A815PRJ1"/>
<protein>
    <recommendedName>
        <fullName evidence="1">Protein kinase domain-containing protein</fullName>
    </recommendedName>
</protein>
<gene>
    <name evidence="2" type="ORF">ZHD862_LOCUS35360</name>
</gene>
<accession>A0A815PRJ1</accession>
<dbReference type="SUPFAM" id="SSF56112">
    <property type="entry name" value="Protein kinase-like (PK-like)"/>
    <property type="match status" value="1"/>
</dbReference>
<dbReference type="InterPro" id="IPR000719">
    <property type="entry name" value="Prot_kinase_dom"/>
</dbReference>
<dbReference type="EMBL" id="CAJNOT010005024">
    <property type="protein sequence ID" value="CAF1453127.1"/>
    <property type="molecule type" value="Genomic_DNA"/>
</dbReference>
<dbReference type="GO" id="GO:0005634">
    <property type="term" value="C:nucleus"/>
    <property type="evidence" value="ECO:0007669"/>
    <property type="project" value="TreeGrafter"/>
</dbReference>